<dbReference type="AlphaFoldDB" id="A0A8S3T0I5"/>
<sequence>MRQYICCDKRLIDKSLNACLTSCNIPFSWWQAHATEYKTCGKCTRGGTYDTTHNRCSCPDGFGGSCCNIRTTTTTTATTTRSTIKSTTKSTTISTTKSTTISKQTTPTTQTSLLTSSLIIMTTKPAITTKKVTPLTIALISLTSLAVLLMCCCFCWCILGTFDRDDEKNKVKPLKKKPKPLGRPPRYEDW</sequence>
<dbReference type="OrthoDB" id="8962045at2759"/>
<evidence type="ECO:0000313" key="4">
    <source>
        <dbReference type="Proteomes" id="UP000683360"/>
    </source>
</evidence>
<feature type="region of interest" description="Disordered" evidence="1">
    <location>
        <begin position="169"/>
        <end position="190"/>
    </location>
</feature>
<evidence type="ECO:0008006" key="5">
    <source>
        <dbReference type="Google" id="ProtNLM"/>
    </source>
</evidence>
<dbReference type="EMBL" id="CAJPWZ010001749">
    <property type="protein sequence ID" value="CAG2222388.1"/>
    <property type="molecule type" value="Genomic_DNA"/>
</dbReference>
<evidence type="ECO:0000256" key="2">
    <source>
        <dbReference type="SAM" id="Phobius"/>
    </source>
</evidence>
<keyword evidence="2" id="KW-0812">Transmembrane</keyword>
<proteinExistence type="predicted"/>
<protein>
    <recommendedName>
        <fullName evidence="5">EGF-like domain-containing protein</fullName>
    </recommendedName>
</protein>
<reference evidence="3" key="1">
    <citation type="submission" date="2021-03" db="EMBL/GenBank/DDBJ databases">
        <authorList>
            <person name="Bekaert M."/>
        </authorList>
    </citation>
    <scope>NUCLEOTIDE SEQUENCE</scope>
</reference>
<dbReference type="Proteomes" id="UP000683360">
    <property type="component" value="Unassembled WGS sequence"/>
</dbReference>
<feature type="compositionally biased region" description="Basic residues" evidence="1">
    <location>
        <begin position="171"/>
        <end position="180"/>
    </location>
</feature>
<comment type="caution">
    <text evidence="3">The sequence shown here is derived from an EMBL/GenBank/DDBJ whole genome shotgun (WGS) entry which is preliminary data.</text>
</comment>
<organism evidence="3 4">
    <name type="scientific">Mytilus edulis</name>
    <name type="common">Blue mussel</name>
    <dbReference type="NCBI Taxonomy" id="6550"/>
    <lineage>
        <taxon>Eukaryota</taxon>
        <taxon>Metazoa</taxon>
        <taxon>Spiralia</taxon>
        <taxon>Lophotrochozoa</taxon>
        <taxon>Mollusca</taxon>
        <taxon>Bivalvia</taxon>
        <taxon>Autobranchia</taxon>
        <taxon>Pteriomorphia</taxon>
        <taxon>Mytilida</taxon>
        <taxon>Mytiloidea</taxon>
        <taxon>Mytilidae</taxon>
        <taxon>Mytilinae</taxon>
        <taxon>Mytilus</taxon>
    </lineage>
</organism>
<feature type="transmembrane region" description="Helical" evidence="2">
    <location>
        <begin position="137"/>
        <end position="162"/>
    </location>
</feature>
<name>A0A8S3T0I5_MYTED</name>
<keyword evidence="2" id="KW-1133">Transmembrane helix</keyword>
<evidence type="ECO:0000256" key="1">
    <source>
        <dbReference type="SAM" id="MobiDB-lite"/>
    </source>
</evidence>
<gene>
    <name evidence="3" type="ORF">MEDL_35728</name>
</gene>
<accession>A0A8S3T0I5</accession>
<keyword evidence="4" id="KW-1185">Reference proteome</keyword>
<keyword evidence="2" id="KW-0472">Membrane</keyword>
<evidence type="ECO:0000313" key="3">
    <source>
        <dbReference type="EMBL" id="CAG2222388.1"/>
    </source>
</evidence>